<evidence type="ECO:0000313" key="1">
    <source>
        <dbReference type="EMBL" id="KEI71435.1"/>
    </source>
</evidence>
<reference evidence="1 2" key="1">
    <citation type="submission" date="2014-06" db="EMBL/GenBank/DDBJ databases">
        <title>Whole Genome Sequences of Three Symbiotic Endozoicomonas Bacteria.</title>
        <authorList>
            <person name="Neave M.J."/>
            <person name="Apprill A."/>
            <person name="Voolstra C.R."/>
        </authorList>
    </citation>
    <scope>NUCLEOTIDE SEQUENCE [LARGE SCALE GENOMIC DNA]</scope>
    <source>
        <strain evidence="1 2">DSM 22380</strain>
    </source>
</reference>
<dbReference type="AlphaFoldDB" id="A0A081KBA9"/>
<dbReference type="Proteomes" id="UP000027997">
    <property type="component" value="Unassembled WGS sequence"/>
</dbReference>
<comment type="caution">
    <text evidence="1">The sequence shown here is derived from an EMBL/GenBank/DDBJ whole genome shotgun (WGS) entry which is preliminary data.</text>
</comment>
<name>A0A081KBA9_9GAMM</name>
<dbReference type="EMBL" id="JOJP01000001">
    <property type="protein sequence ID" value="KEI71435.1"/>
    <property type="molecule type" value="Genomic_DNA"/>
</dbReference>
<proteinExistence type="predicted"/>
<protein>
    <submittedName>
        <fullName evidence="1">Uncharacterized protein</fullName>
    </submittedName>
</protein>
<evidence type="ECO:0000313" key="2">
    <source>
        <dbReference type="Proteomes" id="UP000027997"/>
    </source>
</evidence>
<sequence>MFNWLDGQLVTLPDSMGDVQLHEHIVLFADIERLLEAEQCVSVPFVQHETNGLVNSSRTQISITNWVSSLV</sequence>
<dbReference type="RefSeq" id="WP_020583031.1">
    <property type="nucleotide sequence ID" value="NZ_JOJP01000001.1"/>
</dbReference>
<organism evidence="1 2">
    <name type="scientific">Endozoicomonas elysicola</name>
    <dbReference type="NCBI Taxonomy" id="305900"/>
    <lineage>
        <taxon>Bacteria</taxon>
        <taxon>Pseudomonadati</taxon>
        <taxon>Pseudomonadota</taxon>
        <taxon>Gammaproteobacteria</taxon>
        <taxon>Oceanospirillales</taxon>
        <taxon>Endozoicomonadaceae</taxon>
        <taxon>Endozoicomonas</taxon>
    </lineage>
</organism>
<dbReference type="STRING" id="305900.GV64_12405"/>
<accession>A0A081KBA9</accession>
<gene>
    <name evidence="1" type="ORF">GV64_12405</name>
</gene>
<keyword evidence="2" id="KW-1185">Reference proteome</keyword>